<gene>
    <name evidence="3" type="ORF">GCM10011507_22870</name>
</gene>
<evidence type="ECO:0000259" key="2">
    <source>
        <dbReference type="PROSITE" id="PS50853"/>
    </source>
</evidence>
<evidence type="ECO:0000313" key="4">
    <source>
        <dbReference type="Proteomes" id="UP000648801"/>
    </source>
</evidence>
<protein>
    <recommendedName>
        <fullName evidence="2">Fibronectin type-III domain-containing protein</fullName>
    </recommendedName>
</protein>
<sequence length="383" mass="40261">MKHAFTRGRWPAALATLGITIAIGCASPGPPMPPSLHLPKVVNDLSARRIGDAVELHWTTPLHTTDGLDIKGAVTAEICRASLSASAQPSKHSDCTPIKRTLVHPGATSAVDALPAALATGQPALLLYRVRLFNSNDRTAGPSAPAFTAAGAAPSPVEQLHASSSRSGIVLEWKPGTAPVPIELDRTQLNPPQKKSKPSPAAPKSKPTHSFNLVANQAVEVRLQAANQPSDRGGTLDRSAQKGETYRYTAQRVNKVILGGHSLEIRSAISAPITITLLDIFPPATPTGLAAIPGNRSIDLSWEPVSDTDLAGYIVYRQQTAADGSASGPFTRITQTPIVGPAFSDQTATPGRSYIYRVTAIDTTGNESSPSATAQETLPEQQQ</sequence>
<evidence type="ECO:0000256" key="1">
    <source>
        <dbReference type="SAM" id="MobiDB-lite"/>
    </source>
</evidence>
<comment type="caution">
    <text evidence="3">The sequence shown here is derived from an EMBL/GenBank/DDBJ whole genome shotgun (WGS) entry which is preliminary data.</text>
</comment>
<feature type="domain" description="Fibronectin type-III" evidence="2">
    <location>
        <begin position="282"/>
        <end position="381"/>
    </location>
</feature>
<dbReference type="PROSITE" id="PS50853">
    <property type="entry name" value="FN3"/>
    <property type="match status" value="1"/>
</dbReference>
<dbReference type="AlphaFoldDB" id="A0A916W6N4"/>
<dbReference type="InterPro" id="IPR003961">
    <property type="entry name" value="FN3_dom"/>
</dbReference>
<dbReference type="Pfam" id="PF25833">
    <property type="entry name" value="Fn3_SaeA_3rd"/>
    <property type="match status" value="1"/>
</dbReference>
<name>A0A916W6N4_9BACT</name>
<dbReference type="InterPro" id="IPR036116">
    <property type="entry name" value="FN3_sf"/>
</dbReference>
<reference evidence="3" key="1">
    <citation type="journal article" date="2014" name="Int. J. Syst. Evol. Microbiol.">
        <title>Complete genome sequence of Corynebacterium casei LMG S-19264T (=DSM 44701T), isolated from a smear-ripened cheese.</title>
        <authorList>
            <consortium name="US DOE Joint Genome Institute (JGI-PGF)"/>
            <person name="Walter F."/>
            <person name="Albersmeier A."/>
            <person name="Kalinowski J."/>
            <person name="Ruckert C."/>
        </authorList>
    </citation>
    <scope>NUCLEOTIDE SEQUENCE</scope>
    <source>
        <strain evidence="3">CGMCC 1.15447</strain>
    </source>
</reference>
<dbReference type="Gene3D" id="2.60.40.10">
    <property type="entry name" value="Immunoglobulins"/>
    <property type="match status" value="1"/>
</dbReference>
<evidence type="ECO:0000313" key="3">
    <source>
        <dbReference type="EMBL" id="GGA70721.1"/>
    </source>
</evidence>
<dbReference type="Proteomes" id="UP000648801">
    <property type="component" value="Unassembled WGS sequence"/>
</dbReference>
<organism evidence="3 4">
    <name type="scientific">Edaphobacter acidisoli</name>
    <dbReference type="NCBI Taxonomy" id="2040573"/>
    <lineage>
        <taxon>Bacteria</taxon>
        <taxon>Pseudomonadati</taxon>
        <taxon>Acidobacteriota</taxon>
        <taxon>Terriglobia</taxon>
        <taxon>Terriglobales</taxon>
        <taxon>Acidobacteriaceae</taxon>
        <taxon>Edaphobacter</taxon>
    </lineage>
</organism>
<dbReference type="SUPFAM" id="SSF49265">
    <property type="entry name" value="Fibronectin type III"/>
    <property type="match status" value="1"/>
</dbReference>
<accession>A0A916W6N4</accession>
<keyword evidence="4" id="KW-1185">Reference proteome</keyword>
<dbReference type="SMART" id="SM00060">
    <property type="entry name" value="FN3"/>
    <property type="match status" value="2"/>
</dbReference>
<dbReference type="PROSITE" id="PS51257">
    <property type="entry name" value="PROKAR_LIPOPROTEIN"/>
    <property type="match status" value="1"/>
</dbReference>
<proteinExistence type="predicted"/>
<dbReference type="InterPro" id="IPR013783">
    <property type="entry name" value="Ig-like_fold"/>
</dbReference>
<dbReference type="InterPro" id="IPR058692">
    <property type="entry name" value="Fn3_SaeA_2nd"/>
</dbReference>
<dbReference type="EMBL" id="BMJB01000001">
    <property type="protein sequence ID" value="GGA70721.1"/>
    <property type="molecule type" value="Genomic_DNA"/>
</dbReference>
<dbReference type="RefSeq" id="WP_188759386.1">
    <property type="nucleotide sequence ID" value="NZ_BMJB01000001.1"/>
</dbReference>
<reference evidence="3" key="2">
    <citation type="submission" date="2020-09" db="EMBL/GenBank/DDBJ databases">
        <authorList>
            <person name="Sun Q."/>
            <person name="Zhou Y."/>
        </authorList>
    </citation>
    <scope>NUCLEOTIDE SEQUENCE</scope>
    <source>
        <strain evidence="3">CGMCC 1.15447</strain>
    </source>
</reference>
<dbReference type="CDD" id="cd00063">
    <property type="entry name" value="FN3"/>
    <property type="match status" value="1"/>
</dbReference>
<feature type="region of interest" description="Disordered" evidence="1">
    <location>
        <begin position="182"/>
        <end position="208"/>
    </location>
</feature>